<dbReference type="Gene3D" id="3.40.50.10860">
    <property type="entry name" value="Leucine Dehydrogenase, chain A, domain 1"/>
    <property type="match status" value="1"/>
</dbReference>
<dbReference type="PROSITE" id="PS00767">
    <property type="entry name" value="THF_DHG_CYH_2"/>
    <property type="match status" value="1"/>
</dbReference>
<evidence type="ECO:0000256" key="2">
    <source>
        <dbReference type="ARBA" id="ARBA00022801"/>
    </source>
</evidence>
<accession>A0A645CU84</accession>
<dbReference type="EC" id="3.5.4.9" evidence="1"/>
<gene>
    <name evidence="5" type="primary">folD_44</name>
    <name evidence="5" type="ORF">SDC9_127299</name>
</gene>
<dbReference type="GO" id="GO:0004477">
    <property type="term" value="F:methenyltetrahydrofolate cyclohydrolase activity"/>
    <property type="evidence" value="ECO:0007669"/>
    <property type="project" value="UniProtKB-EC"/>
</dbReference>
<evidence type="ECO:0000259" key="4">
    <source>
        <dbReference type="Pfam" id="PF02882"/>
    </source>
</evidence>
<dbReference type="SUPFAM" id="SSF51735">
    <property type="entry name" value="NAD(P)-binding Rossmann-fold domains"/>
    <property type="match status" value="1"/>
</dbReference>
<comment type="caution">
    <text evidence="5">The sequence shown here is derived from an EMBL/GenBank/DDBJ whole genome shotgun (WGS) entry which is preliminary data.</text>
</comment>
<dbReference type="PRINTS" id="PR00085">
    <property type="entry name" value="THFDHDRGNASE"/>
</dbReference>
<name>A0A645CU84_9ZZZZ</name>
<evidence type="ECO:0000256" key="1">
    <source>
        <dbReference type="ARBA" id="ARBA00012776"/>
    </source>
</evidence>
<dbReference type="PANTHER" id="PTHR48099:SF5">
    <property type="entry name" value="C-1-TETRAHYDROFOLATE SYNTHASE, CYTOPLASMIC"/>
    <property type="match status" value="1"/>
</dbReference>
<dbReference type="GO" id="GO:0005829">
    <property type="term" value="C:cytosol"/>
    <property type="evidence" value="ECO:0007669"/>
    <property type="project" value="TreeGrafter"/>
</dbReference>
<proteinExistence type="predicted"/>
<evidence type="ECO:0000256" key="3">
    <source>
        <dbReference type="ARBA" id="ARBA00023002"/>
    </source>
</evidence>
<reference evidence="5" key="1">
    <citation type="submission" date="2019-08" db="EMBL/GenBank/DDBJ databases">
        <authorList>
            <person name="Kucharzyk K."/>
            <person name="Murdoch R.W."/>
            <person name="Higgins S."/>
            <person name="Loffler F."/>
        </authorList>
    </citation>
    <scope>NUCLEOTIDE SEQUENCE</scope>
</reference>
<dbReference type="PANTHER" id="PTHR48099">
    <property type="entry name" value="C-1-TETRAHYDROFOLATE SYNTHASE, CYTOPLASMIC-RELATED"/>
    <property type="match status" value="1"/>
</dbReference>
<dbReference type="Pfam" id="PF02882">
    <property type="entry name" value="THF_DHG_CYH_C"/>
    <property type="match status" value="1"/>
</dbReference>
<organism evidence="5">
    <name type="scientific">bioreactor metagenome</name>
    <dbReference type="NCBI Taxonomy" id="1076179"/>
    <lineage>
        <taxon>unclassified sequences</taxon>
        <taxon>metagenomes</taxon>
        <taxon>ecological metagenomes</taxon>
    </lineage>
</organism>
<feature type="domain" description="Tetrahydrofolate dehydrogenase/cyclohydrolase NAD(P)-binding" evidence="4">
    <location>
        <begin position="1"/>
        <end position="78"/>
    </location>
</feature>
<evidence type="ECO:0000313" key="5">
    <source>
        <dbReference type="EMBL" id="MPM80252.1"/>
    </source>
</evidence>
<dbReference type="InterPro" id="IPR000672">
    <property type="entry name" value="THF_DH/CycHdrlase"/>
</dbReference>
<dbReference type="InterPro" id="IPR036291">
    <property type="entry name" value="NAD(P)-bd_dom_sf"/>
</dbReference>
<dbReference type="GO" id="GO:0004488">
    <property type="term" value="F:methylenetetrahydrofolate dehydrogenase (NADP+) activity"/>
    <property type="evidence" value="ECO:0007669"/>
    <property type="project" value="InterPro"/>
</dbReference>
<dbReference type="AlphaFoldDB" id="A0A645CU84"/>
<sequence>MGQPNFVTADMVKEGAVIIDVGTTRVPSDKTKSGFKLTGDVRFDEVAPKCAFITPVPGGVGPMTIVSLMKNTLLAGKKAIYK</sequence>
<dbReference type="EMBL" id="VSSQ01029926">
    <property type="protein sequence ID" value="MPM80252.1"/>
    <property type="molecule type" value="Genomic_DNA"/>
</dbReference>
<dbReference type="Gene3D" id="3.40.50.720">
    <property type="entry name" value="NAD(P)-binding Rossmann-like Domain"/>
    <property type="match status" value="1"/>
</dbReference>
<keyword evidence="2" id="KW-0378">Hydrolase</keyword>
<dbReference type="InterPro" id="IPR020867">
    <property type="entry name" value="THF_DH/CycHdrlase_CS"/>
</dbReference>
<dbReference type="GO" id="GO:0035999">
    <property type="term" value="P:tetrahydrofolate interconversion"/>
    <property type="evidence" value="ECO:0007669"/>
    <property type="project" value="TreeGrafter"/>
</dbReference>
<keyword evidence="3" id="KW-0560">Oxidoreductase</keyword>
<dbReference type="InterPro" id="IPR020631">
    <property type="entry name" value="THF_DH/CycHdrlase_NAD-bd_dom"/>
</dbReference>
<protein>
    <recommendedName>
        <fullName evidence="1">methenyltetrahydrofolate cyclohydrolase</fullName>
        <ecNumber evidence="1">3.5.4.9</ecNumber>
    </recommendedName>
</protein>